<evidence type="ECO:0000256" key="1">
    <source>
        <dbReference type="ARBA" id="ARBA00004141"/>
    </source>
</evidence>
<comment type="subcellular location">
    <subcellularLocation>
        <location evidence="1">Membrane</location>
        <topology evidence="1">Multi-pass membrane protein</topology>
    </subcellularLocation>
</comment>
<dbReference type="RefSeq" id="WP_123933180.1">
    <property type="nucleotide sequence ID" value="NZ_CP033897.1"/>
</dbReference>
<dbReference type="InterPro" id="IPR003339">
    <property type="entry name" value="ABC/ECF_trnsptr_transmembrane"/>
</dbReference>
<keyword evidence="3 5" id="KW-1133">Transmembrane helix</keyword>
<evidence type="ECO:0000256" key="2">
    <source>
        <dbReference type="ARBA" id="ARBA00022692"/>
    </source>
</evidence>
<accession>A0A3G6IYE2</accession>
<evidence type="ECO:0000256" key="5">
    <source>
        <dbReference type="SAM" id="Phobius"/>
    </source>
</evidence>
<proteinExistence type="predicted"/>
<dbReference type="Proteomes" id="UP000271587">
    <property type="component" value="Chromosome"/>
</dbReference>
<reference evidence="6 7" key="1">
    <citation type="submission" date="2018-11" db="EMBL/GenBank/DDBJ databases">
        <authorList>
            <person name="Kleinhagauer T."/>
            <person name="Glaeser S.P."/>
            <person name="Spergser J."/>
            <person name="Ruckert C."/>
            <person name="Kaempfer P."/>
            <person name="Busse H.-J."/>
        </authorList>
    </citation>
    <scope>NUCLEOTIDE SEQUENCE [LARGE SCALE GENOMIC DNA]</scope>
    <source>
        <strain evidence="6 7">W8</strain>
    </source>
</reference>
<feature type="transmembrane region" description="Helical" evidence="5">
    <location>
        <begin position="135"/>
        <end position="156"/>
    </location>
</feature>
<gene>
    <name evidence="6" type="primary">ecfT1</name>
    <name evidence="6" type="ORF">CGERO_01710</name>
</gene>
<keyword evidence="4 5" id="KW-0472">Membrane</keyword>
<dbReference type="GO" id="GO:0005886">
    <property type="term" value="C:plasma membrane"/>
    <property type="evidence" value="ECO:0007669"/>
    <property type="project" value="TreeGrafter"/>
</dbReference>
<dbReference type="CDD" id="cd16914">
    <property type="entry name" value="EcfT"/>
    <property type="match status" value="1"/>
</dbReference>
<sequence>MNRQLLPLGVYVPGDTAIHRLAAKWKFLILLAFILLTAIWVQSALPALAVLTGVVVLYLLARIPARIAWSQLWPVLPVLLLLGTFQWWQQGIDRALGITGSLLAALMLAALLTLTTKLEAMMDALEQMLRPFSRWLPVERIVLAVSLTLRLIPLMFGTVFEVLDARKARGAAFSIRALGTPVFVRAIRRAQAIADALLARGAAD</sequence>
<dbReference type="KEGG" id="cgk:CGERO_01710"/>
<dbReference type="AlphaFoldDB" id="A0A3G6IYE2"/>
<dbReference type="PANTHER" id="PTHR33514">
    <property type="entry name" value="PROTEIN ABCI12, CHLOROPLASTIC"/>
    <property type="match status" value="1"/>
</dbReference>
<feature type="transmembrane region" description="Helical" evidence="5">
    <location>
        <begin position="95"/>
        <end position="114"/>
    </location>
</feature>
<feature type="transmembrane region" description="Helical" evidence="5">
    <location>
        <begin position="72"/>
        <end position="89"/>
    </location>
</feature>
<feature type="transmembrane region" description="Helical" evidence="5">
    <location>
        <begin position="27"/>
        <end position="60"/>
    </location>
</feature>
<name>A0A3G6IYE2_9CORY</name>
<dbReference type="Pfam" id="PF02361">
    <property type="entry name" value="CbiQ"/>
    <property type="match status" value="1"/>
</dbReference>
<dbReference type="EMBL" id="CP033897">
    <property type="protein sequence ID" value="AZA10676.1"/>
    <property type="molecule type" value="Genomic_DNA"/>
</dbReference>
<evidence type="ECO:0000256" key="4">
    <source>
        <dbReference type="ARBA" id="ARBA00023136"/>
    </source>
</evidence>
<keyword evidence="7" id="KW-1185">Reference proteome</keyword>
<dbReference type="OrthoDB" id="509049at2"/>
<evidence type="ECO:0000313" key="7">
    <source>
        <dbReference type="Proteomes" id="UP000271587"/>
    </source>
</evidence>
<dbReference type="PANTHER" id="PTHR33514:SF13">
    <property type="entry name" value="PROTEIN ABCI12, CHLOROPLASTIC"/>
    <property type="match status" value="1"/>
</dbReference>
<evidence type="ECO:0000256" key="3">
    <source>
        <dbReference type="ARBA" id="ARBA00022989"/>
    </source>
</evidence>
<protein>
    <submittedName>
        <fullName evidence="6">Energy-coupling factor transporter transmembrane protein EcfT</fullName>
    </submittedName>
</protein>
<evidence type="ECO:0000313" key="6">
    <source>
        <dbReference type="EMBL" id="AZA10676.1"/>
    </source>
</evidence>
<keyword evidence="2 5" id="KW-0812">Transmembrane</keyword>
<organism evidence="6 7">
    <name type="scientific">Corynebacterium gerontici</name>
    <dbReference type="NCBI Taxonomy" id="2079234"/>
    <lineage>
        <taxon>Bacteria</taxon>
        <taxon>Bacillati</taxon>
        <taxon>Actinomycetota</taxon>
        <taxon>Actinomycetes</taxon>
        <taxon>Mycobacteriales</taxon>
        <taxon>Corynebacteriaceae</taxon>
        <taxon>Corynebacterium</taxon>
    </lineage>
</organism>